<protein>
    <submittedName>
        <fullName evidence="2">Uncharacterized protein</fullName>
    </submittedName>
</protein>
<accession>A0A8J6NJR4</accession>
<evidence type="ECO:0000313" key="3">
    <source>
        <dbReference type="Proteomes" id="UP000614469"/>
    </source>
</evidence>
<gene>
    <name evidence="2" type="ORF">H8E29_06515</name>
</gene>
<dbReference type="AlphaFoldDB" id="A0A8J6NJR4"/>
<feature type="transmembrane region" description="Helical" evidence="1">
    <location>
        <begin position="9"/>
        <end position="27"/>
    </location>
</feature>
<feature type="transmembrane region" description="Helical" evidence="1">
    <location>
        <begin position="111"/>
        <end position="131"/>
    </location>
</feature>
<feature type="transmembrane region" description="Helical" evidence="1">
    <location>
        <begin position="39"/>
        <end position="65"/>
    </location>
</feature>
<evidence type="ECO:0000256" key="1">
    <source>
        <dbReference type="SAM" id="Phobius"/>
    </source>
</evidence>
<name>A0A8J6NJR4_9CHLR</name>
<evidence type="ECO:0000313" key="2">
    <source>
        <dbReference type="EMBL" id="MBC8334897.1"/>
    </source>
</evidence>
<dbReference type="Proteomes" id="UP000614469">
    <property type="component" value="Unassembled WGS sequence"/>
</dbReference>
<feature type="transmembrane region" description="Helical" evidence="1">
    <location>
        <begin position="175"/>
        <end position="197"/>
    </location>
</feature>
<reference evidence="2 3" key="1">
    <citation type="submission" date="2020-08" db="EMBL/GenBank/DDBJ databases">
        <title>Bridging the membrane lipid divide: bacteria of the FCB group superphylum have the potential to synthesize archaeal ether lipids.</title>
        <authorList>
            <person name="Villanueva L."/>
            <person name="Von Meijenfeldt F.A.B."/>
            <person name="Westbye A.B."/>
            <person name="Yadav S."/>
            <person name="Hopmans E.C."/>
            <person name="Dutilh B.E."/>
            <person name="Sinninghe Damste J.S."/>
        </authorList>
    </citation>
    <scope>NUCLEOTIDE SEQUENCE [LARGE SCALE GENOMIC DNA]</scope>
    <source>
        <strain evidence="2">NIOZ-UU36</strain>
    </source>
</reference>
<feature type="transmembrane region" description="Helical" evidence="1">
    <location>
        <begin position="138"/>
        <end position="155"/>
    </location>
</feature>
<sequence length="211" mass="23888">MFKNTKSPLFWFFIILLAIVVMTFFGPEEQTLGSNVRLVYLHGAWVLTAELLFAAAALSGLVGLITRKEAFHRWSTALGRTGIFYWITYLPLSMWAMNANWNGLFLAEPRFRLAMTFAVVGLLLQLGLWLLNLSWLTSAANIIFILALRFIFATAENIMHPPPSPIFSSGNWNIIGFFVGLNLLTLLSAYFVTRVILRRYDSAIQKISESM</sequence>
<organism evidence="2 3">
    <name type="scientific">Candidatus Desulfolinea nitratireducens</name>
    <dbReference type="NCBI Taxonomy" id="2841698"/>
    <lineage>
        <taxon>Bacteria</taxon>
        <taxon>Bacillati</taxon>
        <taxon>Chloroflexota</taxon>
        <taxon>Anaerolineae</taxon>
        <taxon>Anaerolineales</taxon>
        <taxon>Anaerolineales incertae sedis</taxon>
        <taxon>Candidatus Desulfolinea</taxon>
    </lineage>
</organism>
<keyword evidence="1" id="KW-0472">Membrane</keyword>
<feature type="transmembrane region" description="Helical" evidence="1">
    <location>
        <begin position="77"/>
        <end position="99"/>
    </location>
</feature>
<keyword evidence="1" id="KW-0812">Transmembrane</keyword>
<proteinExistence type="predicted"/>
<dbReference type="EMBL" id="JACNJN010000083">
    <property type="protein sequence ID" value="MBC8334897.1"/>
    <property type="molecule type" value="Genomic_DNA"/>
</dbReference>
<keyword evidence="1" id="KW-1133">Transmembrane helix</keyword>
<comment type="caution">
    <text evidence="2">The sequence shown here is derived from an EMBL/GenBank/DDBJ whole genome shotgun (WGS) entry which is preliminary data.</text>
</comment>